<name>A0A7S2BLK7_9STRA</name>
<evidence type="ECO:0000256" key="1">
    <source>
        <dbReference type="SAM" id="MobiDB-lite"/>
    </source>
</evidence>
<feature type="compositionally biased region" description="Basic and acidic residues" evidence="1">
    <location>
        <begin position="90"/>
        <end position="100"/>
    </location>
</feature>
<accession>A0A7S2BLK7</accession>
<organism evidence="2">
    <name type="scientific">Florenciella parvula</name>
    <dbReference type="NCBI Taxonomy" id="236787"/>
    <lineage>
        <taxon>Eukaryota</taxon>
        <taxon>Sar</taxon>
        <taxon>Stramenopiles</taxon>
        <taxon>Ochrophyta</taxon>
        <taxon>Dictyochophyceae</taxon>
        <taxon>Florenciellales</taxon>
        <taxon>Florenciella</taxon>
    </lineage>
</organism>
<feature type="compositionally biased region" description="Acidic residues" evidence="1">
    <location>
        <begin position="101"/>
        <end position="114"/>
    </location>
</feature>
<gene>
    <name evidence="2" type="ORF">FPAR1323_LOCUS4835</name>
</gene>
<feature type="region of interest" description="Disordered" evidence="1">
    <location>
        <begin position="90"/>
        <end position="120"/>
    </location>
</feature>
<dbReference type="EMBL" id="HBGT01008877">
    <property type="protein sequence ID" value="CAD9400579.1"/>
    <property type="molecule type" value="Transcribed_RNA"/>
</dbReference>
<reference evidence="2" key="1">
    <citation type="submission" date="2021-01" db="EMBL/GenBank/DDBJ databases">
        <authorList>
            <person name="Corre E."/>
            <person name="Pelletier E."/>
            <person name="Niang G."/>
            <person name="Scheremetjew M."/>
            <person name="Finn R."/>
            <person name="Kale V."/>
            <person name="Holt S."/>
            <person name="Cochrane G."/>
            <person name="Meng A."/>
            <person name="Brown T."/>
            <person name="Cohen L."/>
        </authorList>
    </citation>
    <scope>NUCLEOTIDE SEQUENCE</scope>
    <source>
        <strain evidence="2">RCC1693</strain>
    </source>
</reference>
<proteinExistence type="predicted"/>
<evidence type="ECO:0000313" key="2">
    <source>
        <dbReference type="EMBL" id="CAD9400579.1"/>
    </source>
</evidence>
<dbReference type="AlphaFoldDB" id="A0A7S2BLK7"/>
<protein>
    <submittedName>
        <fullName evidence="2">Uncharacterized protein</fullName>
    </submittedName>
</protein>
<sequence length="120" mass="13713">MASAFEDPLAICTERIRELRQSRKIAVSEMDALEAERTAVIEAIKLCQFELQFKTEVVARRISELEAFESAIDEMSTSFESIMHMTEDLMHRSRKIGREDSSDDEGKDDAEELPETAGRR</sequence>